<evidence type="ECO:0000313" key="5">
    <source>
        <dbReference type="Proteomes" id="UP000460272"/>
    </source>
</evidence>
<dbReference type="PANTHER" id="PTHR30290:SF82">
    <property type="entry name" value="ABC-TYPE DIPEPTIDE_OLIGOPEPTIDE TRANSPORT SYSTEM, PERIPLASMIC COMPONENT"/>
    <property type="match status" value="1"/>
</dbReference>
<name>A0A6P2CBS3_9ACTN</name>
<accession>A0A6P2CBS3</accession>
<dbReference type="EMBL" id="RPFW01000001">
    <property type="protein sequence ID" value="TVZ07053.1"/>
    <property type="molecule type" value="Genomic_DNA"/>
</dbReference>
<dbReference type="PANTHER" id="PTHR30290">
    <property type="entry name" value="PERIPLASMIC BINDING COMPONENT OF ABC TRANSPORTER"/>
    <property type="match status" value="1"/>
</dbReference>
<dbReference type="InterPro" id="IPR000914">
    <property type="entry name" value="SBP_5_dom"/>
</dbReference>
<gene>
    <name evidence="4" type="ORF">EAS64_06955</name>
</gene>
<dbReference type="Gene3D" id="3.10.105.10">
    <property type="entry name" value="Dipeptide-binding Protein, Domain 3"/>
    <property type="match status" value="1"/>
</dbReference>
<dbReference type="GO" id="GO:1904680">
    <property type="term" value="F:peptide transmembrane transporter activity"/>
    <property type="evidence" value="ECO:0007669"/>
    <property type="project" value="TreeGrafter"/>
</dbReference>
<proteinExistence type="predicted"/>
<dbReference type="RefSeq" id="WP_145851808.1">
    <property type="nucleotide sequence ID" value="NZ_RPFW01000001.1"/>
</dbReference>
<dbReference type="SUPFAM" id="SSF53850">
    <property type="entry name" value="Periplasmic binding protein-like II"/>
    <property type="match status" value="1"/>
</dbReference>
<comment type="caution">
    <text evidence="4">The sequence shown here is derived from an EMBL/GenBank/DDBJ whole genome shotgun (WGS) entry which is preliminary data.</text>
</comment>
<keyword evidence="5" id="KW-1185">Reference proteome</keyword>
<sequence>MRPTTSRTAKRVRYGSAAIAVLALGTASACSSSTSTNSTAPSASTSASASASGSASATTGGTLSFPRNETLYTSGTAYGPPVNWNPLDTGAFATGTQGLIYEPLYLYDPIKGKYLPWLATGDEAAGWQGSKYVINVRSGVNWSDGQPMTAADVAYSINLARNNTADPYSANVATVASAVASGSTVTVTFKGTPGYTEFTDYLWKAPVLPQHIWSKIPASKIATDANTSPVGTGPMTLNTANTQEVAYQTKSDWWGTAALGYSFKFKYLVDMVNSSNSQELGQLTAGNVDWSNNYLPGINMLTQAQGGNGGYTLKFYGNAASHYMLSGNTVWLEPNTTKAPFNNVNFRKAMAAALNPSAIAQAVYGGIASPSTPTGLLPTLNGFIDQSVVSQNATTYDPNKAKSLLASSGYNGRTLTLEAPQGWSDWNSAQTVIAQELNAVGIKVQVTQPSFNQRTADITNGTYDLALDNNAGLDSSPWSYFQRVFQLPIQKEQSAQLNWERINSPADWNLVQQAAATAPSDTAKLNQIYSTLEKDFLQQQPEIPLWYNGIWFQGNTQYWSNFPSSTSSDNQNIPAMWNGYIGAMTTVPALAQLKPTPQTAS</sequence>
<dbReference type="Proteomes" id="UP000460272">
    <property type="component" value="Unassembled WGS sequence"/>
</dbReference>
<keyword evidence="2" id="KW-0732">Signal</keyword>
<feature type="region of interest" description="Disordered" evidence="1">
    <location>
        <begin position="30"/>
        <end position="62"/>
    </location>
</feature>
<evidence type="ECO:0000259" key="3">
    <source>
        <dbReference type="Pfam" id="PF00496"/>
    </source>
</evidence>
<dbReference type="InterPro" id="IPR039424">
    <property type="entry name" value="SBP_5"/>
</dbReference>
<feature type="domain" description="Solute-binding protein family 5" evidence="3">
    <location>
        <begin position="114"/>
        <end position="485"/>
    </location>
</feature>
<dbReference type="PROSITE" id="PS51257">
    <property type="entry name" value="PROKAR_LIPOPROTEIN"/>
    <property type="match status" value="1"/>
</dbReference>
<dbReference type="AlphaFoldDB" id="A0A6P2CBS3"/>
<feature type="chain" id="PRO_5026866725" evidence="2">
    <location>
        <begin position="30"/>
        <end position="601"/>
    </location>
</feature>
<dbReference type="Gene3D" id="3.40.190.10">
    <property type="entry name" value="Periplasmic binding protein-like II"/>
    <property type="match status" value="1"/>
</dbReference>
<evidence type="ECO:0000256" key="2">
    <source>
        <dbReference type="SAM" id="SignalP"/>
    </source>
</evidence>
<dbReference type="GO" id="GO:0015833">
    <property type="term" value="P:peptide transport"/>
    <property type="evidence" value="ECO:0007669"/>
    <property type="project" value="TreeGrafter"/>
</dbReference>
<feature type="signal peptide" evidence="2">
    <location>
        <begin position="1"/>
        <end position="29"/>
    </location>
</feature>
<evidence type="ECO:0000313" key="4">
    <source>
        <dbReference type="EMBL" id="TVZ07053.1"/>
    </source>
</evidence>
<dbReference type="CDD" id="cd08509">
    <property type="entry name" value="PBP2_TmCBP_oligosaccharides_like"/>
    <property type="match status" value="1"/>
</dbReference>
<reference evidence="4 5" key="1">
    <citation type="submission" date="2018-11" db="EMBL/GenBank/DDBJ databases">
        <title>Trebonia kvetii gen.nov., sp.nov., a novel acidophilic actinobacterium, and proposal of the new actinobacterial family Treboniaceae fam. nov.</title>
        <authorList>
            <person name="Rapoport D."/>
            <person name="Sagova-Mareckova M."/>
            <person name="Sedlacek I."/>
            <person name="Provaznik J."/>
            <person name="Kralova S."/>
            <person name="Pavlinic D."/>
            <person name="Benes V."/>
            <person name="Kopecky J."/>
        </authorList>
    </citation>
    <scope>NUCLEOTIDE SEQUENCE [LARGE SCALE GENOMIC DNA]</scope>
    <source>
        <strain evidence="4 5">15Tr583</strain>
    </source>
</reference>
<dbReference type="OrthoDB" id="9764591at2"/>
<dbReference type="Gene3D" id="3.90.76.10">
    <property type="entry name" value="Dipeptide-binding Protein, Domain 1"/>
    <property type="match status" value="1"/>
</dbReference>
<dbReference type="Pfam" id="PF00496">
    <property type="entry name" value="SBP_bac_5"/>
    <property type="match status" value="1"/>
</dbReference>
<evidence type="ECO:0000256" key="1">
    <source>
        <dbReference type="SAM" id="MobiDB-lite"/>
    </source>
</evidence>
<protein>
    <submittedName>
        <fullName evidence="4">ABC transporter substrate-binding protein</fullName>
    </submittedName>
</protein>
<organism evidence="4 5">
    <name type="scientific">Trebonia kvetii</name>
    <dbReference type="NCBI Taxonomy" id="2480626"/>
    <lineage>
        <taxon>Bacteria</taxon>
        <taxon>Bacillati</taxon>
        <taxon>Actinomycetota</taxon>
        <taxon>Actinomycetes</taxon>
        <taxon>Streptosporangiales</taxon>
        <taxon>Treboniaceae</taxon>
        <taxon>Trebonia</taxon>
    </lineage>
</organism>